<dbReference type="EMBL" id="UWOC01000057">
    <property type="protein sequence ID" value="VCU07815.1"/>
    <property type="molecule type" value="Genomic_DNA"/>
</dbReference>
<dbReference type="InterPro" id="IPR011250">
    <property type="entry name" value="OMP/PagP_B-barrel"/>
</dbReference>
<dbReference type="OrthoDB" id="9815357at2"/>
<evidence type="ECO:0000256" key="2">
    <source>
        <dbReference type="ARBA" id="ARBA00022729"/>
    </source>
</evidence>
<dbReference type="InterPro" id="IPR051692">
    <property type="entry name" value="OMP-like"/>
</dbReference>
<dbReference type="Pfam" id="PF13505">
    <property type="entry name" value="OMP_b-brl"/>
    <property type="match status" value="1"/>
</dbReference>
<evidence type="ECO:0000259" key="7">
    <source>
        <dbReference type="Pfam" id="PF13505"/>
    </source>
</evidence>
<comment type="caution">
    <text evidence="8">The sequence shown here is derived from an EMBL/GenBank/DDBJ whole genome shotgun (WGS) entry which is preliminary data.</text>
</comment>
<organism evidence="8 9">
    <name type="scientific">Rhodoplanes serenus</name>
    <dbReference type="NCBI Taxonomy" id="200615"/>
    <lineage>
        <taxon>Bacteria</taxon>
        <taxon>Pseudomonadati</taxon>
        <taxon>Pseudomonadota</taxon>
        <taxon>Alphaproteobacteria</taxon>
        <taxon>Hyphomicrobiales</taxon>
        <taxon>Nitrobacteraceae</taxon>
        <taxon>Rhodoplanes</taxon>
    </lineage>
</organism>
<keyword evidence="9" id="KW-1185">Reference proteome</keyword>
<keyword evidence="2 6" id="KW-0732">Signal</keyword>
<evidence type="ECO:0000256" key="4">
    <source>
        <dbReference type="ARBA" id="ARBA00023237"/>
    </source>
</evidence>
<evidence type="ECO:0000313" key="9">
    <source>
        <dbReference type="Proteomes" id="UP000289200"/>
    </source>
</evidence>
<keyword evidence="3" id="KW-0472">Membrane</keyword>
<proteinExistence type="inferred from homology"/>
<feature type="domain" description="Outer membrane protein beta-barrel" evidence="7">
    <location>
        <begin position="10"/>
        <end position="249"/>
    </location>
</feature>
<dbReference type="RefSeq" id="WP_111385545.1">
    <property type="nucleotide sequence ID" value="NZ_NPEW01000107.1"/>
</dbReference>
<dbReference type="InterPro" id="IPR027385">
    <property type="entry name" value="Beta-barrel_OMP"/>
</dbReference>
<evidence type="ECO:0000256" key="6">
    <source>
        <dbReference type="SAM" id="SignalP"/>
    </source>
</evidence>
<sequence length="260" mass="26911">MTKTVLLATVAALGMIGAASAADLSARMPMKAPPAPMVVPAFSWTGCYIGGFVGGAWSDDYSVYDRNGFAGVGSWGYSSDSSVIGGGTLGCNWQPVGSQFVLGLEGELGYISLEGSGADPLDPTIVAASKIGDWYGMITGRLGFAWDRALLYVKGGAAFLNVESSIYDSLTGFGMSTSDTVTTWTVGGGIEYALAPSWSIKAEYMYIGLNDTLATCGVYGGTAPAPGTYCWDHDNGGIHTAKVGLNYRFGGGAAPVMARY</sequence>
<reference evidence="9" key="1">
    <citation type="submission" date="2018-10" db="EMBL/GenBank/DDBJ databases">
        <authorList>
            <person name="Peiro R."/>
            <person name="Begona"/>
            <person name="Cbmso G."/>
            <person name="Lopez M."/>
            <person name="Gonzalez S."/>
            <person name="Sacristan E."/>
            <person name="Castillo E."/>
        </authorList>
    </citation>
    <scope>NUCLEOTIDE SEQUENCE [LARGE SCALE GENOMIC DNA]</scope>
</reference>
<dbReference type="AlphaFoldDB" id="A0A327K6C5"/>
<evidence type="ECO:0000313" key="8">
    <source>
        <dbReference type="EMBL" id="VCU07815.1"/>
    </source>
</evidence>
<dbReference type="Proteomes" id="UP000289200">
    <property type="component" value="Unassembled WGS sequence"/>
</dbReference>
<name>A0A327K6C5_9BRAD</name>
<feature type="signal peptide" evidence="6">
    <location>
        <begin position="1"/>
        <end position="21"/>
    </location>
</feature>
<dbReference type="Gene3D" id="2.40.160.20">
    <property type="match status" value="1"/>
</dbReference>
<dbReference type="SUPFAM" id="SSF56925">
    <property type="entry name" value="OMPA-like"/>
    <property type="match status" value="1"/>
</dbReference>
<evidence type="ECO:0000256" key="3">
    <source>
        <dbReference type="ARBA" id="ARBA00023136"/>
    </source>
</evidence>
<protein>
    <recommendedName>
        <fullName evidence="7">Outer membrane protein beta-barrel domain-containing protein</fullName>
    </recommendedName>
</protein>
<evidence type="ECO:0000256" key="5">
    <source>
        <dbReference type="ARBA" id="ARBA00038306"/>
    </source>
</evidence>
<feature type="chain" id="PRO_5041070299" description="Outer membrane protein beta-barrel domain-containing protein" evidence="6">
    <location>
        <begin position="22"/>
        <end position="260"/>
    </location>
</feature>
<dbReference type="GO" id="GO:0009279">
    <property type="term" value="C:cell outer membrane"/>
    <property type="evidence" value="ECO:0007669"/>
    <property type="project" value="UniProtKB-SubCell"/>
</dbReference>
<gene>
    <name evidence="8" type="ORF">RHODGE_RHODGE_00882</name>
</gene>
<keyword evidence="4" id="KW-0998">Cell outer membrane</keyword>
<comment type="similarity">
    <text evidence="5">Belongs to the Omp25/RopB family.</text>
</comment>
<accession>A0A327K6C5</accession>
<evidence type="ECO:0000256" key="1">
    <source>
        <dbReference type="ARBA" id="ARBA00004442"/>
    </source>
</evidence>
<dbReference type="PANTHER" id="PTHR34001:SF3">
    <property type="entry name" value="BLL7405 PROTEIN"/>
    <property type="match status" value="1"/>
</dbReference>
<comment type="subcellular location">
    <subcellularLocation>
        <location evidence="1">Cell outer membrane</location>
    </subcellularLocation>
</comment>
<dbReference type="PANTHER" id="PTHR34001">
    <property type="entry name" value="BLL7405 PROTEIN"/>
    <property type="match status" value="1"/>
</dbReference>